<name>A0ABV1IXT9_9FIRM</name>
<dbReference type="InterPro" id="IPR003343">
    <property type="entry name" value="Big_2"/>
</dbReference>
<dbReference type="Gene3D" id="2.60.40.10">
    <property type="entry name" value="Immunoglobulins"/>
    <property type="match status" value="1"/>
</dbReference>
<evidence type="ECO:0000313" key="4">
    <source>
        <dbReference type="Proteomes" id="UP001482154"/>
    </source>
</evidence>
<keyword evidence="1" id="KW-0732">Signal</keyword>
<proteinExistence type="predicted"/>
<dbReference type="Proteomes" id="UP001482154">
    <property type="component" value="Unassembled WGS sequence"/>
</dbReference>
<dbReference type="RefSeq" id="WP_349111224.1">
    <property type="nucleotide sequence ID" value="NZ_JBBNIN010000018.1"/>
</dbReference>
<dbReference type="PROSITE" id="PS50853">
    <property type="entry name" value="FN3"/>
    <property type="match status" value="1"/>
</dbReference>
<feature type="domain" description="Fibronectin type-III" evidence="2">
    <location>
        <begin position="600"/>
        <end position="693"/>
    </location>
</feature>
<protein>
    <submittedName>
        <fullName evidence="3">Fibronectin type III domain-containing protein</fullName>
    </submittedName>
</protein>
<dbReference type="InterPro" id="IPR008964">
    <property type="entry name" value="Invasin/intimin_cell_adhesion"/>
</dbReference>
<dbReference type="InterPro" id="IPR036116">
    <property type="entry name" value="FN3_sf"/>
</dbReference>
<organism evidence="3 4">
    <name type="scientific">Anaerostipes amylophilus</name>
    <dbReference type="NCBI Taxonomy" id="2981779"/>
    <lineage>
        <taxon>Bacteria</taxon>
        <taxon>Bacillati</taxon>
        <taxon>Bacillota</taxon>
        <taxon>Clostridia</taxon>
        <taxon>Lachnospirales</taxon>
        <taxon>Lachnospiraceae</taxon>
        <taxon>Anaerostipes</taxon>
    </lineage>
</organism>
<dbReference type="InterPro" id="IPR003961">
    <property type="entry name" value="FN3_dom"/>
</dbReference>
<keyword evidence="4" id="KW-1185">Reference proteome</keyword>
<reference evidence="3 4" key="1">
    <citation type="submission" date="2024-04" db="EMBL/GenBank/DDBJ databases">
        <title>Human intestinal bacterial collection.</title>
        <authorList>
            <person name="Pauvert C."/>
            <person name="Hitch T.C.A."/>
            <person name="Clavel T."/>
        </authorList>
    </citation>
    <scope>NUCLEOTIDE SEQUENCE [LARGE SCALE GENOMIC DNA]</scope>
    <source>
        <strain evidence="3 4">CLA-AA-H249</strain>
    </source>
</reference>
<dbReference type="Pfam" id="PF00041">
    <property type="entry name" value="fn3"/>
    <property type="match status" value="1"/>
</dbReference>
<dbReference type="Pfam" id="PF02368">
    <property type="entry name" value="Big_2"/>
    <property type="match status" value="1"/>
</dbReference>
<gene>
    <name evidence="3" type="ORF">AAAU51_11220</name>
</gene>
<dbReference type="EMBL" id="JBBNIN010000018">
    <property type="protein sequence ID" value="MEQ2711738.1"/>
    <property type="molecule type" value="Genomic_DNA"/>
</dbReference>
<feature type="chain" id="PRO_5045217947" evidence="1">
    <location>
        <begin position="28"/>
        <end position="693"/>
    </location>
</feature>
<comment type="caution">
    <text evidence="3">The sequence shown here is derived from an EMBL/GenBank/DDBJ whole genome shotgun (WGS) entry which is preliminary data.</text>
</comment>
<dbReference type="SUPFAM" id="SSF49373">
    <property type="entry name" value="Invasin/intimin cell-adhesion fragments"/>
    <property type="match status" value="1"/>
</dbReference>
<dbReference type="SUPFAM" id="SSF49265">
    <property type="entry name" value="Fibronectin type III"/>
    <property type="match status" value="1"/>
</dbReference>
<evidence type="ECO:0000313" key="3">
    <source>
        <dbReference type="EMBL" id="MEQ2711738.1"/>
    </source>
</evidence>
<sequence length="693" mass="75280">MRKAMWKKGLSVAMAAAMLAGPVNVPAVFHNVAIVKADEATGLKDPKTLTAVDGYYYATVNMEYADYYYGELNKVSDVSTLNLSKGDIVDATYKNGEYDAVTSATTQKSTGFAATYFTQNVQNNETGEAATGVNINGIANVQIRIPAALYESYYNAYQENKNKGLSVYKYLENAEFSNTAFDNYKELNGDGTFRATNDEGTKLENATASITSTSKWGNWQISVEGLPSYVTKKSMEGAIIETTDGAKYGMLHEDNLWLKPKEIAFSAISFSEPHGNHMSYKHTQSLSGKTIKKITYILRETEAYEESGKGGVTQVPACDGKDIVIDNLNLKVAPYVDVTVNDVERSKDGTKVTFNNLPAGNDFEVTKITKGTGKGVPSLTEDQYSYKDGVLTLNSSVEASIDTAYYVTLESKSGSYATVKVTAMVKPLLADDATITAKDVTYNPKGIKVFVDTSKVPEDAAYTVAKVKNGSKVLSEDSYEYKDGVLTFNKNVAVGTYVVTFESAKYQDVKVSVKVNKAKGTLTTKAKTTVNTAIGSKSFNLGAKATTGMKVSYASSNKKVATVSSNGTVSVKGTGIATITVTASGSNYNTVTKKITIKVAPKKQSVKAKTAKKKLMITWTKDSNATGYQVQIATKKNLKGAKTYTVKSYKTYKKTISKLKSKKKYYVRVRSYKTVGKTKLYGAYSTVKSYKVK</sequence>
<dbReference type="Gene3D" id="2.60.40.1080">
    <property type="match status" value="1"/>
</dbReference>
<dbReference type="InterPro" id="IPR013783">
    <property type="entry name" value="Ig-like_fold"/>
</dbReference>
<evidence type="ECO:0000256" key="1">
    <source>
        <dbReference type="SAM" id="SignalP"/>
    </source>
</evidence>
<feature type="signal peptide" evidence="1">
    <location>
        <begin position="1"/>
        <end position="27"/>
    </location>
</feature>
<evidence type="ECO:0000259" key="2">
    <source>
        <dbReference type="PROSITE" id="PS50853"/>
    </source>
</evidence>
<accession>A0ABV1IXT9</accession>